<accession>A0A2V2VTQ5</accession>
<comment type="caution">
    <text evidence="2">The sequence shown here is derived from an EMBL/GenBank/DDBJ whole genome shotgun (WGS) entry which is preliminary data.</text>
</comment>
<reference evidence="4 5" key="1">
    <citation type="journal article" date="2018" name="Microb. Genom.">
        <title>Expanding an expanded genome: long-read sequencing of Trypanosoma cruzi.</title>
        <authorList>
            <person name="Berna L."/>
            <person name="Rodriguez M."/>
            <person name="Chiribao M.L."/>
            <person name="Parodi-Talice A."/>
            <person name="Pita S."/>
            <person name="Rijo G."/>
            <person name="Alvarez-Valin F."/>
            <person name="Robello C."/>
        </authorList>
    </citation>
    <scope>NUCLEOTIDE SEQUENCE [LARGE SCALE GENOMIC DNA]</scope>
    <source>
        <strain evidence="2 5">Dm28c</strain>
        <strain evidence="3 4">TCC</strain>
    </source>
</reference>
<feature type="transmembrane region" description="Helical" evidence="1">
    <location>
        <begin position="69"/>
        <end position="86"/>
    </location>
</feature>
<dbReference type="VEuPathDB" id="TriTrypDB:BCY84_13441"/>
<evidence type="ECO:0000313" key="2">
    <source>
        <dbReference type="EMBL" id="PWU99775.1"/>
    </source>
</evidence>
<keyword evidence="1" id="KW-0812">Transmembrane</keyword>
<dbReference type="VEuPathDB" id="TriTrypDB:TcBrA4_0106340"/>
<dbReference type="VEuPathDB" id="TriTrypDB:TcG_03130"/>
<name>A0A2V2VTQ5_TRYCR</name>
<dbReference type="VEuPathDB" id="TriTrypDB:C3747_4g46"/>
<proteinExistence type="predicted"/>
<dbReference type="VEuPathDB" id="TriTrypDB:TcCLB.508879.120"/>
<evidence type="ECO:0000313" key="5">
    <source>
        <dbReference type="Proteomes" id="UP000246121"/>
    </source>
</evidence>
<dbReference type="VEuPathDB" id="TriTrypDB:C4B63_8g46"/>
<gene>
    <name evidence="3" type="ORF">C3747_4g46</name>
    <name evidence="2" type="ORF">C4B63_8g46</name>
</gene>
<dbReference type="OrthoDB" id="275747at2759"/>
<evidence type="ECO:0000256" key="1">
    <source>
        <dbReference type="SAM" id="Phobius"/>
    </source>
</evidence>
<dbReference type="EMBL" id="PRFA01000008">
    <property type="protein sequence ID" value="PWU99775.1"/>
    <property type="molecule type" value="Genomic_DNA"/>
</dbReference>
<dbReference type="AlphaFoldDB" id="A0A2V2VTQ5"/>
<evidence type="ECO:0000313" key="4">
    <source>
        <dbReference type="Proteomes" id="UP000246078"/>
    </source>
</evidence>
<sequence>MLRRSSVGLFRRTPIRRSGGELFVRPTLDQIPPAEECKGFFGHLNGSLKFLRFVDIKWMMNRAVAMRREYLIAAPTLYAFLWMFSWKGEMMYFWGERSPPRQMDWNTEQTGYLPPDFKPTVVKRSI</sequence>
<keyword evidence="1" id="KW-0472">Membrane</keyword>
<dbReference type="EMBL" id="PRFC01000004">
    <property type="protein sequence ID" value="PWV20931.1"/>
    <property type="molecule type" value="Genomic_DNA"/>
</dbReference>
<dbReference type="Proteomes" id="UP000246121">
    <property type="component" value="Unassembled WGS sequence"/>
</dbReference>
<keyword evidence="1" id="KW-1133">Transmembrane helix</keyword>
<protein>
    <submittedName>
        <fullName evidence="2">Uncharacterized protein</fullName>
    </submittedName>
</protein>
<evidence type="ECO:0000313" key="3">
    <source>
        <dbReference type="EMBL" id="PWV20931.1"/>
    </source>
</evidence>
<organism evidence="2 5">
    <name type="scientific">Trypanosoma cruzi</name>
    <dbReference type="NCBI Taxonomy" id="5693"/>
    <lineage>
        <taxon>Eukaryota</taxon>
        <taxon>Discoba</taxon>
        <taxon>Euglenozoa</taxon>
        <taxon>Kinetoplastea</taxon>
        <taxon>Metakinetoplastina</taxon>
        <taxon>Trypanosomatida</taxon>
        <taxon>Trypanosomatidae</taxon>
        <taxon>Trypanosoma</taxon>
        <taxon>Schizotrypanum</taxon>
    </lineage>
</organism>
<dbReference type="Proteomes" id="UP000246078">
    <property type="component" value="Unassembled WGS sequence"/>
</dbReference>